<evidence type="ECO:0000313" key="17">
    <source>
        <dbReference type="EMBL" id="EDO60856.1"/>
    </source>
</evidence>
<sequence length="498" mass="55434">MAIVWKAGEAVKLWDKPFLASMKLWQKIFLVSLAVVLAAVCITALSVLASYFSASVEREKMQDVSSHEYYASSLANTVAYERIRQGQILLPGETVEQLLKTGIAARTGTNTGTAVYRGESLIASTQMDHLSKQPEFVNRVRENGQCLSLIIDVDDRTLLNIGSGLRLEGVEYYLFTAYDVTEIYRIYQNQLRFISIVSIVFAIVTGVILWAGTRHLLRPLTVVNGSLGKITAGDYQIRIKEQGSSEFQELIRNVNEMTEAIQNNVEQLRQIADSRKRFVDSLAHEMKTPLTSVMCLGDVLLCKRVVTDSERQEYARIIVEDAKRLRGLSGKLLELSITDNVPLELERISIAELLEGVEASVTPVLEKRRLRLEVIPADAWITVDKELFQSLLYNLIDNGMKASGEGQTLRVFCEKSEQTLTVAVEDQGIGMSPEELKKITEPFYMADKSRSRKEGGVGLGLSLCASIAERHHAQLTFESALGKGTTVRISIPLAKEDP</sequence>
<dbReference type="Pfam" id="PF00512">
    <property type="entry name" value="HisKA"/>
    <property type="match status" value="1"/>
</dbReference>
<dbReference type="InterPro" id="IPR005467">
    <property type="entry name" value="His_kinase_dom"/>
</dbReference>
<protein>
    <recommendedName>
        <fullName evidence="3">histidine kinase</fullName>
        <ecNumber evidence="3">2.7.13.3</ecNumber>
    </recommendedName>
</protein>
<dbReference type="PANTHER" id="PTHR45528">
    <property type="entry name" value="SENSOR HISTIDINE KINASE CPXA"/>
    <property type="match status" value="1"/>
</dbReference>
<keyword evidence="8" id="KW-0547">Nucleotide-binding</keyword>
<dbReference type="SUPFAM" id="SSF158472">
    <property type="entry name" value="HAMP domain-like"/>
    <property type="match status" value="1"/>
</dbReference>
<keyword evidence="9 17" id="KW-0418">Kinase</keyword>
<dbReference type="PRINTS" id="PR00344">
    <property type="entry name" value="BCTRLSENSOR"/>
</dbReference>
<dbReference type="GO" id="GO:0005524">
    <property type="term" value="F:ATP binding"/>
    <property type="evidence" value="ECO:0007669"/>
    <property type="project" value="UniProtKB-KW"/>
</dbReference>
<accession>A7VV56</accession>
<reference evidence="17 18" key="1">
    <citation type="submission" date="2007-08" db="EMBL/GenBank/DDBJ databases">
        <title>Draft genome sequence of Clostridium leptum (DSM 753).</title>
        <authorList>
            <person name="Sudarsanam P."/>
            <person name="Ley R."/>
            <person name="Guruge J."/>
            <person name="Turnbaugh P.J."/>
            <person name="Mahowald M."/>
            <person name="Liep D."/>
            <person name="Gordon J."/>
        </authorList>
    </citation>
    <scope>NUCLEOTIDE SEQUENCE [LARGE SCALE GENOMIC DNA]</scope>
    <source>
        <strain evidence="17 18">DSM 753</strain>
    </source>
</reference>
<comment type="catalytic activity">
    <reaction evidence="1">
        <text>ATP + protein L-histidine = ADP + protein N-phospho-L-histidine.</text>
        <dbReference type="EC" id="2.7.13.3"/>
    </reaction>
</comment>
<keyword evidence="7 14" id="KW-0812">Transmembrane</keyword>
<dbReference type="HOGENOM" id="CLU_000445_89_6_9"/>
<evidence type="ECO:0000256" key="3">
    <source>
        <dbReference type="ARBA" id="ARBA00012438"/>
    </source>
</evidence>
<dbReference type="EMBL" id="ABCB02000019">
    <property type="protein sequence ID" value="EDO60856.1"/>
    <property type="molecule type" value="Genomic_DNA"/>
</dbReference>
<evidence type="ECO:0000256" key="11">
    <source>
        <dbReference type="ARBA" id="ARBA00022989"/>
    </source>
</evidence>
<dbReference type="InterPro" id="IPR050398">
    <property type="entry name" value="HssS/ArlS-like"/>
</dbReference>
<dbReference type="InterPro" id="IPR036097">
    <property type="entry name" value="HisK_dim/P_sf"/>
</dbReference>
<gene>
    <name evidence="17" type="ORF">CLOLEP_02461</name>
</gene>
<dbReference type="GO" id="GO:0005886">
    <property type="term" value="C:plasma membrane"/>
    <property type="evidence" value="ECO:0007669"/>
    <property type="project" value="UniProtKB-SubCell"/>
</dbReference>
<feature type="domain" description="Histidine kinase" evidence="15">
    <location>
        <begin position="281"/>
        <end position="495"/>
    </location>
</feature>
<dbReference type="SMART" id="SM00388">
    <property type="entry name" value="HisKA"/>
    <property type="match status" value="1"/>
</dbReference>
<dbReference type="FunFam" id="3.30.565.10:FF:000006">
    <property type="entry name" value="Sensor histidine kinase WalK"/>
    <property type="match status" value="1"/>
</dbReference>
<keyword evidence="12" id="KW-0902">Two-component regulatory system</keyword>
<keyword evidence="13 14" id="KW-0472">Membrane</keyword>
<evidence type="ECO:0000256" key="10">
    <source>
        <dbReference type="ARBA" id="ARBA00022840"/>
    </source>
</evidence>
<feature type="transmembrane region" description="Helical" evidence="14">
    <location>
        <begin position="193"/>
        <end position="212"/>
    </location>
</feature>
<dbReference type="CDD" id="cd06225">
    <property type="entry name" value="HAMP"/>
    <property type="match status" value="1"/>
</dbReference>
<evidence type="ECO:0000256" key="14">
    <source>
        <dbReference type="SAM" id="Phobius"/>
    </source>
</evidence>
<dbReference type="InterPro" id="IPR003660">
    <property type="entry name" value="HAMP_dom"/>
</dbReference>
<dbReference type="Pfam" id="PF02518">
    <property type="entry name" value="HATPase_c"/>
    <property type="match status" value="1"/>
</dbReference>
<dbReference type="GO" id="GO:0000155">
    <property type="term" value="F:phosphorelay sensor kinase activity"/>
    <property type="evidence" value="ECO:0007669"/>
    <property type="project" value="InterPro"/>
</dbReference>
<keyword evidence="5" id="KW-0597">Phosphoprotein</keyword>
<name>A7VV56_9FIRM</name>
<dbReference type="PROSITE" id="PS50109">
    <property type="entry name" value="HIS_KIN"/>
    <property type="match status" value="1"/>
</dbReference>
<keyword evidence="6" id="KW-0808">Transferase</keyword>
<evidence type="ECO:0000259" key="15">
    <source>
        <dbReference type="PROSITE" id="PS50109"/>
    </source>
</evidence>
<dbReference type="SMART" id="SM00387">
    <property type="entry name" value="HATPase_c"/>
    <property type="match status" value="1"/>
</dbReference>
<keyword evidence="11 14" id="KW-1133">Transmembrane helix</keyword>
<reference evidence="17 18" key="2">
    <citation type="submission" date="2007-08" db="EMBL/GenBank/DDBJ databases">
        <authorList>
            <person name="Fulton L."/>
            <person name="Clifton S."/>
            <person name="Fulton B."/>
            <person name="Xu J."/>
            <person name="Minx P."/>
            <person name="Pepin K.H."/>
            <person name="Johnson M."/>
            <person name="Thiruvilangam P."/>
            <person name="Bhonagiri V."/>
            <person name="Nash W.E."/>
            <person name="Wang C."/>
            <person name="Mardis E.R."/>
            <person name="Wilson R.K."/>
        </authorList>
    </citation>
    <scope>NUCLEOTIDE SEQUENCE [LARGE SCALE GENOMIC DNA]</scope>
    <source>
        <strain evidence="17 18">DSM 753</strain>
    </source>
</reference>
<dbReference type="Proteomes" id="UP000003490">
    <property type="component" value="Unassembled WGS sequence"/>
</dbReference>
<comment type="caution">
    <text evidence="17">The sequence shown here is derived from an EMBL/GenBank/DDBJ whole genome shotgun (WGS) entry which is preliminary data.</text>
</comment>
<evidence type="ECO:0000256" key="2">
    <source>
        <dbReference type="ARBA" id="ARBA00004651"/>
    </source>
</evidence>
<dbReference type="SMART" id="SM00304">
    <property type="entry name" value="HAMP"/>
    <property type="match status" value="1"/>
</dbReference>
<dbReference type="Gene3D" id="1.10.287.130">
    <property type="match status" value="1"/>
</dbReference>
<feature type="transmembrane region" description="Helical" evidence="14">
    <location>
        <begin position="28"/>
        <end position="52"/>
    </location>
</feature>
<dbReference type="eggNOG" id="COG2205">
    <property type="taxonomic scope" value="Bacteria"/>
</dbReference>
<evidence type="ECO:0000256" key="13">
    <source>
        <dbReference type="ARBA" id="ARBA00023136"/>
    </source>
</evidence>
<evidence type="ECO:0000259" key="16">
    <source>
        <dbReference type="PROSITE" id="PS50885"/>
    </source>
</evidence>
<organism evidence="17 18">
    <name type="scientific">[Clostridium] leptum DSM 753</name>
    <dbReference type="NCBI Taxonomy" id="428125"/>
    <lineage>
        <taxon>Bacteria</taxon>
        <taxon>Bacillati</taxon>
        <taxon>Bacillota</taxon>
        <taxon>Clostridia</taxon>
        <taxon>Eubacteriales</taxon>
        <taxon>Oscillospiraceae</taxon>
        <taxon>Oscillospiraceae incertae sedis</taxon>
    </lineage>
</organism>
<dbReference type="InterPro" id="IPR003661">
    <property type="entry name" value="HisK_dim/P_dom"/>
</dbReference>
<dbReference type="InterPro" id="IPR003594">
    <property type="entry name" value="HATPase_dom"/>
</dbReference>
<feature type="domain" description="HAMP" evidence="16">
    <location>
        <begin position="214"/>
        <end position="266"/>
    </location>
</feature>
<evidence type="ECO:0000256" key="5">
    <source>
        <dbReference type="ARBA" id="ARBA00022553"/>
    </source>
</evidence>
<dbReference type="PANTHER" id="PTHR45528:SF1">
    <property type="entry name" value="SENSOR HISTIDINE KINASE CPXA"/>
    <property type="match status" value="1"/>
</dbReference>
<proteinExistence type="predicted"/>
<keyword evidence="10" id="KW-0067">ATP-binding</keyword>
<dbReference type="PROSITE" id="PS50885">
    <property type="entry name" value="HAMP"/>
    <property type="match status" value="1"/>
</dbReference>
<evidence type="ECO:0000256" key="6">
    <source>
        <dbReference type="ARBA" id="ARBA00022679"/>
    </source>
</evidence>
<evidence type="ECO:0000313" key="18">
    <source>
        <dbReference type="Proteomes" id="UP000003490"/>
    </source>
</evidence>
<comment type="subcellular location">
    <subcellularLocation>
        <location evidence="2">Cell membrane</location>
        <topology evidence="2">Multi-pass membrane protein</topology>
    </subcellularLocation>
</comment>
<dbReference type="Pfam" id="PF00672">
    <property type="entry name" value="HAMP"/>
    <property type="match status" value="1"/>
</dbReference>
<evidence type="ECO:0000256" key="8">
    <source>
        <dbReference type="ARBA" id="ARBA00022741"/>
    </source>
</evidence>
<dbReference type="InterPro" id="IPR036890">
    <property type="entry name" value="HATPase_C_sf"/>
</dbReference>
<evidence type="ECO:0000256" key="7">
    <source>
        <dbReference type="ARBA" id="ARBA00022692"/>
    </source>
</evidence>
<dbReference type="Gene3D" id="3.30.565.10">
    <property type="entry name" value="Histidine kinase-like ATPase, C-terminal domain"/>
    <property type="match status" value="1"/>
</dbReference>
<dbReference type="InterPro" id="IPR004358">
    <property type="entry name" value="Sig_transdc_His_kin-like_C"/>
</dbReference>
<dbReference type="SUPFAM" id="SSF47384">
    <property type="entry name" value="Homodimeric domain of signal transducing histidine kinase"/>
    <property type="match status" value="1"/>
</dbReference>
<dbReference type="AlphaFoldDB" id="A7VV56"/>
<evidence type="ECO:0000256" key="4">
    <source>
        <dbReference type="ARBA" id="ARBA00022475"/>
    </source>
</evidence>
<dbReference type="EC" id="2.7.13.3" evidence="3"/>
<evidence type="ECO:0000256" key="1">
    <source>
        <dbReference type="ARBA" id="ARBA00000085"/>
    </source>
</evidence>
<dbReference type="SUPFAM" id="SSF55874">
    <property type="entry name" value="ATPase domain of HSP90 chaperone/DNA topoisomerase II/histidine kinase"/>
    <property type="match status" value="1"/>
</dbReference>
<evidence type="ECO:0000256" key="9">
    <source>
        <dbReference type="ARBA" id="ARBA00022777"/>
    </source>
</evidence>
<evidence type="ECO:0000256" key="12">
    <source>
        <dbReference type="ARBA" id="ARBA00023012"/>
    </source>
</evidence>
<dbReference type="Gene3D" id="6.10.340.10">
    <property type="match status" value="1"/>
</dbReference>
<dbReference type="CDD" id="cd00082">
    <property type="entry name" value="HisKA"/>
    <property type="match status" value="1"/>
</dbReference>
<keyword evidence="4" id="KW-1003">Cell membrane</keyword>